<name>A0ABQ6Z3E4_9GAMM</name>
<dbReference type="CDD" id="cd17748">
    <property type="entry name" value="BRCT_DNA_ligase_like"/>
    <property type="match status" value="1"/>
</dbReference>
<gene>
    <name evidence="2" type="ORF">CSC65_15670</name>
</gene>
<keyword evidence="2" id="KW-0436">Ligase</keyword>
<dbReference type="SUPFAM" id="SSF52113">
    <property type="entry name" value="BRCT domain"/>
    <property type="match status" value="1"/>
</dbReference>
<dbReference type="PROSITE" id="PS50172">
    <property type="entry name" value="BRCT"/>
    <property type="match status" value="1"/>
</dbReference>
<dbReference type="Gene3D" id="3.40.50.10190">
    <property type="entry name" value="BRCT domain"/>
    <property type="match status" value="1"/>
</dbReference>
<dbReference type="Pfam" id="PF00533">
    <property type="entry name" value="BRCT"/>
    <property type="match status" value="1"/>
</dbReference>
<dbReference type="RefSeq" id="WP_162411539.1">
    <property type="nucleotide sequence ID" value="NZ_CP093331.1"/>
</dbReference>
<sequence>MHPDQKRFAKFTGKARLDKSINSLLGIIEGIAIDGRINELEISYLALWLSEHREIENLHPFNELVPRVAAAMADGVLDQEEREDILWLCKRLRSREFYDQTTTDLQRLHAILGGIVADTRISEEELRGLSDWMEEHPHLKSCWPFDEIGSLITAVLADKKIDEKEHEMLHAFFSEFTALLDSRTITKAPIAESGPIRGLCAVDPEITFLERGFCFTGSSPRFTRPQIEELVQELGGTAHATPSKKVHYLIIGAEGNPCWAFSCYGRKVEKAVKLRKAGVRVVIVHELDFHDAVADHR</sequence>
<keyword evidence="3" id="KW-1185">Reference proteome</keyword>
<accession>A0ABQ6Z3E4</accession>
<dbReference type="InterPro" id="IPR029024">
    <property type="entry name" value="TerB-like"/>
</dbReference>
<feature type="domain" description="BRCT" evidence="1">
    <location>
        <begin position="203"/>
        <end position="297"/>
    </location>
</feature>
<evidence type="ECO:0000313" key="2">
    <source>
        <dbReference type="EMBL" id="KAF1691970.1"/>
    </source>
</evidence>
<dbReference type="SUPFAM" id="SSF158682">
    <property type="entry name" value="TerB-like"/>
    <property type="match status" value="1"/>
</dbReference>
<protein>
    <submittedName>
        <fullName evidence="2">NAD-dependent DNA ligase</fullName>
    </submittedName>
</protein>
<evidence type="ECO:0000259" key="1">
    <source>
        <dbReference type="PROSITE" id="PS50172"/>
    </source>
</evidence>
<dbReference type="InterPro" id="IPR001357">
    <property type="entry name" value="BRCT_dom"/>
</dbReference>
<dbReference type="InterPro" id="IPR036420">
    <property type="entry name" value="BRCT_dom_sf"/>
</dbReference>
<dbReference type="Proteomes" id="UP000788419">
    <property type="component" value="Unassembled WGS sequence"/>
</dbReference>
<reference evidence="2 3" key="1">
    <citation type="submission" date="2017-10" db="EMBL/GenBank/DDBJ databases">
        <title>Whole genome sequencing of members of genus Pseudoxanthomonas.</title>
        <authorList>
            <person name="Kumar S."/>
            <person name="Bansal K."/>
            <person name="Kaur A."/>
            <person name="Patil P."/>
            <person name="Sharma S."/>
            <person name="Patil P.B."/>
        </authorList>
    </citation>
    <scope>NUCLEOTIDE SEQUENCE [LARGE SCALE GENOMIC DNA]</scope>
    <source>
        <strain evidence="2 3">DSM 17801</strain>
    </source>
</reference>
<evidence type="ECO:0000313" key="3">
    <source>
        <dbReference type="Proteomes" id="UP000788419"/>
    </source>
</evidence>
<dbReference type="EMBL" id="PDWN01000019">
    <property type="protein sequence ID" value="KAF1691970.1"/>
    <property type="molecule type" value="Genomic_DNA"/>
</dbReference>
<proteinExistence type="predicted"/>
<organism evidence="2 3">
    <name type="scientific">Pseudoxanthomonas daejeonensis</name>
    <dbReference type="NCBI Taxonomy" id="266062"/>
    <lineage>
        <taxon>Bacteria</taxon>
        <taxon>Pseudomonadati</taxon>
        <taxon>Pseudomonadota</taxon>
        <taxon>Gammaproteobacteria</taxon>
        <taxon>Lysobacterales</taxon>
        <taxon>Lysobacteraceae</taxon>
        <taxon>Pseudoxanthomonas</taxon>
    </lineage>
</organism>
<comment type="caution">
    <text evidence="2">The sequence shown here is derived from an EMBL/GenBank/DDBJ whole genome shotgun (WGS) entry which is preliminary data.</text>
</comment>
<dbReference type="GO" id="GO:0016874">
    <property type="term" value="F:ligase activity"/>
    <property type="evidence" value="ECO:0007669"/>
    <property type="project" value="UniProtKB-KW"/>
</dbReference>